<proteinExistence type="predicted"/>
<evidence type="ECO:0000313" key="2">
    <source>
        <dbReference type="Proteomes" id="UP000094329"/>
    </source>
</evidence>
<reference evidence="1 2" key="1">
    <citation type="submission" date="2016-08" db="EMBL/GenBank/DDBJ databases">
        <title>Draft genome sequence of Candidatus Piscirickettsia litoralis, from seawater.</title>
        <authorList>
            <person name="Wan X."/>
            <person name="Lee A.J."/>
            <person name="Hou S."/>
            <person name="Donachie S.P."/>
        </authorList>
    </citation>
    <scope>NUCLEOTIDE SEQUENCE [LARGE SCALE GENOMIC DNA]</scope>
    <source>
        <strain evidence="1 2">Y2</strain>
    </source>
</reference>
<sequence>MLEVLKWVVIIQGCEQDQVIHFESNNNAEDVRRVALRVARLRGINLKEVKHEIMTETEYQKNRDH</sequence>
<comment type="caution">
    <text evidence="1">The sequence shown here is derived from an EMBL/GenBank/DDBJ whole genome shotgun (WGS) entry which is preliminary data.</text>
</comment>
<gene>
    <name evidence="1" type="ORF">BGC07_08335</name>
</gene>
<name>A0ABX3A346_9GAMM</name>
<organism evidence="1 2">
    <name type="scientific">Piscirickettsia litoralis</name>
    <dbReference type="NCBI Taxonomy" id="1891921"/>
    <lineage>
        <taxon>Bacteria</taxon>
        <taxon>Pseudomonadati</taxon>
        <taxon>Pseudomonadota</taxon>
        <taxon>Gammaproteobacteria</taxon>
        <taxon>Thiotrichales</taxon>
        <taxon>Piscirickettsiaceae</taxon>
        <taxon>Piscirickettsia</taxon>
    </lineage>
</organism>
<accession>A0ABX3A346</accession>
<keyword evidence="2" id="KW-1185">Reference proteome</keyword>
<dbReference type="Proteomes" id="UP000094329">
    <property type="component" value="Unassembled WGS sequence"/>
</dbReference>
<dbReference type="EMBL" id="MDTU01000001">
    <property type="protein sequence ID" value="ODN42930.1"/>
    <property type="molecule type" value="Genomic_DNA"/>
</dbReference>
<dbReference type="RefSeq" id="WP_069312726.1">
    <property type="nucleotide sequence ID" value="NZ_MDTU01000001.1"/>
</dbReference>
<evidence type="ECO:0000313" key="1">
    <source>
        <dbReference type="EMBL" id="ODN42930.1"/>
    </source>
</evidence>
<protein>
    <submittedName>
        <fullName evidence="1">Uncharacterized protein</fullName>
    </submittedName>
</protein>